<gene>
    <name evidence="2" type="ORF">HMPREF0658_1512</name>
</gene>
<dbReference type="InterPro" id="IPR018673">
    <property type="entry name" value="DUF2141"/>
</dbReference>
<dbReference type="HOGENOM" id="CLU_162638_0_0_10"/>
<keyword evidence="3" id="KW-1185">Reference proteome</keyword>
<evidence type="ECO:0000313" key="2">
    <source>
        <dbReference type="EMBL" id="EFM01393.1"/>
    </source>
</evidence>
<feature type="signal peptide" evidence="1">
    <location>
        <begin position="1"/>
        <end position="18"/>
    </location>
</feature>
<keyword evidence="1" id="KW-0732">Signal</keyword>
<name>E0NTL0_9BACT</name>
<proteinExistence type="predicted"/>
<evidence type="ECO:0000313" key="3">
    <source>
        <dbReference type="Proteomes" id="UP000004394"/>
    </source>
</evidence>
<dbReference type="Proteomes" id="UP000004394">
    <property type="component" value="Unassembled WGS sequence"/>
</dbReference>
<comment type="caution">
    <text evidence="2">The sequence shown here is derived from an EMBL/GenBank/DDBJ whole genome shotgun (WGS) entry which is preliminary data.</text>
</comment>
<protein>
    <recommendedName>
        <fullName evidence="4">DUF2141 domain-containing protein</fullName>
    </recommendedName>
</protein>
<feature type="chain" id="PRO_5003138350" description="DUF2141 domain-containing protein" evidence="1">
    <location>
        <begin position="19"/>
        <end position="126"/>
    </location>
</feature>
<dbReference type="STRING" id="862515.HMPREF0658_1512"/>
<evidence type="ECO:0000256" key="1">
    <source>
        <dbReference type="SAM" id="SignalP"/>
    </source>
</evidence>
<dbReference type="RefSeq" id="WP_006949656.1">
    <property type="nucleotide sequence ID" value="NZ_BAJI01000002.1"/>
</dbReference>
<accession>E0NTL0</accession>
<organism evidence="2 3">
    <name type="scientific">Hoylesella marshii DSM 16973 = JCM 13450</name>
    <dbReference type="NCBI Taxonomy" id="862515"/>
    <lineage>
        <taxon>Bacteria</taxon>
        <taxon>Pseudomonadati</taxon>
        <taxon>Bacteroidota</taxon>
        <taxon>Bacteroidia</taxon>
        <taxon>Bacteroidales</taxon>
        <taxon>Prevotellaceae</taxon>
        <taxon>Hoylesella</taxon>
    </lineage>
</organism>
<dbReference type="AlphaFoldDB" id="E0NTL0"/>
<reference evidence="2" key="1">
    <citation type="submission" date="2010-07" db="EMBL/GenBank/DDBJ databases">
        <authorList>
            <person name="Muzny D."/>
            <person name="Qin X."/>
            <person name="Deng J."/>
            <person name="Jiang H."/>
            <person name="Liu Y."/>
            <person name="Qu J."/>
            <person name="Song X.-Z."/>
            <person name="Zhang L."/>
            <person name="Thornton R."/>
            <person name="Coyle M."/>
            <person name="Francisco L."/>
            <person name="Jackson L."/>
            <person name="Javaid M."/>
            <person name="Korchina V."/>
            <person name="Kovar C."/>
            <person name="Mata R."/>
            <person name="Mathew T."/>
            <person name="Ngo R."/>
            <person name="Nguyen L."/>
            <person name="Nguyen N."/>
            <person name="Okwuonu G."/>
            <person name="Ongeri F."/>
            <person name="Pham C."/>
            <person name="Simmons D."/>
            <person name="Wilczek-Boney K."/>
            <person name="Hale W."/>
            <person name="Jakkamsetti A."/>
            <person name="Pham P."/>
            <person name="Ruth R."/>
            <person name="San Lucas F."/>
            <person name="Warren J."/>
            <person name="Zhang J."/>
            <person name="Zhao Z."/>
            <person name="Zhou C."/>
            <person name="Zhu D."/>
            <person name="Lee S."/>
            <person name="Bess C."/>
            <person name="Blankenburg K."/>
            <person name="Forbes L."/>
            <person name="Fu Q."/>
            <person name="Gubbala S."/>
            <person name="Hirani K."/>
            <person name="Jayaseelan J.C."/>
            <person name="Lara F."/>
            <person name="Munidasa M."/>
            <person name="Palculict T."/>
            <person name="Patil S."/>
            <person name="Pu L.-L."/>
            <person name="Saada N."/>
            <person name="Tang L."/>
            <person name="Weissenberger G."/>
            <person name="Zhu Y."/>
            <person name="Hemphill L."/>
            <person name="Shang Y."/>
            <person name="Youmans B."/>
            <person name="Ayvaz T."/>
            <person name="Ross M."/>
            <person name="Santibanez J."/>
            <person name="Aqrawi P."/>
            <person name="Gross S."/>
            <person name="Joshi V."/>
            <person name="Fowler G."/>
            <person name="Nazareth L."/>
            <person name="Reid J."/>
            <person name="Worley K."/>
            <person name="Petrosino J."/>
            <person name="Highlander S."/>
            <person name="Gibbs R."/>
        </authorList>
    </citation>
    <scope>NUCLEOTIDE SEQUENCE [LARGE SCALE GENOMIC DNA]</scope>
    <source>
        <strain evidence="2">DSM 16973</strain>
    </source>
</reference>
<evidence type="ECO:0008006" key="4">
    <source>
        <dbReference type="Google" id="ProtNLM"/>
    </source>
</evidence>
<sequence length="126" mass="13791">MKKLILMLAMAAIGSTMAAQNAHITVKGVKNSQGKVLLMVDCKAPQNGEPAKPVMAMADAKVGDVTFDMEIPMAESWTVSVFHDENGDYKMDMDAEGRPAEGYVRKAFQPEKDGTSMVLKLYYPVF</sequence>
<dbReference type="eggNOG" id="COG4704">
    <property type="taxonomic scope" value="Bacteria"/>
</dbReference>
<dbReference type="Pfam" id="PF09912">
    <property type="entry name" value="DUF2141"/>
    <property type="match status" value="1"/>
</dbReference>
<dbReference type="EMBL" id="AEEI01000050">
    <property type="protein sequence ID" value="EFM01393.1"/>
    <property type="molecule type" value="Genomic_DNA"/>
</dbReference>
<dbReference type="BioCyc" id="PMAR862515-HMP:GMOO-1535-MONOMER"/>
<dbReference type="OrthoDB" id="9788332at2"/>